<proteinExistence type="predicted"/>
<dbReference type="EMBL" id="CP011125">
    <property type="protein sequence ID" value="AKF08383.1"/>
    <property type="molecule type" value="Genomic_DNA"/>
</dbReference>
<evidence type="ECO:0000313" key="2">
    <source>
        <dbReference type="EMBL" id="AKF08383.1"/>
    </source>
</evidence>
<dbReference type="KEGG" id="samy:DB32_005532"/>
<gene>
    <name evidence="2" type="ORF">DB32_005532</name>
</gene>
<keyword evidence="3" id="KW-1185">Reference proteome</keyword>
<dbReference type="STRING" id="927083.DB32_005532"/>
<organism evidence="2 3">
    <name type="scientific">Sandaracinus amylolyticus</name>
    <dbReference type="NCBI Taxonomy" id="927083"/>
    <lineage>
        <taxon>Bacteria</taxon>
        <taxon>Pseudomonadati</taxon>
        <taxon>Myxococcota</taxon>
        <taxon>Polyangia</taxon>
        <taxon>Polyangiales</taxon>
        <taxon>Sandaracinaceae</taxon>
        <taxon>Sandaracinus</taxon>
    </lineage>
</organism>
<dbReference type="AlphaFoldDB" id="A0A0F6W698"/>
<accession>A0A0F6W698</accession>
<sequence>MRARTTKRAWIGIGIAVIAASASAQDTDPLLAARSSDPLELARVVDRLGDDAIVARIASEEQGADVRLAAVRAAPAMHAPERALEALAAVAAGRDPDLAPAAAHAMLDIARALDPQALDAREVLREELAPARAAIAAIVDDESARGDIRRAAGISVEILTSLGVS</sequence>
<dbReference type="Proteomes" id="UP000034883">
    <property type="component" value="Chromosome"/>
</dbReference>
<dbReference type="RefSeq" id="WP_053235535.1">
    <property type="nucleotide sequence ID" value="NZ_CP011125.1"/>
</dbReference>
<evidence type="ECO:0000256" key="1">
    <source>
        <dbReference type="SAM" id="SignalP"/>
    </source>
</evidence>
<evidence type="ECO:0000313" key="3">
    <source>
        <dbReference type="Proteomes" id="UP000034883"/>
    </source>
</evidence>
<feature type="signal peptide" evidence="1">
    <location>
        <begin position="1"/>
        <end position="24"/>
    </location>
</feature>
<name>A0A0F6W698_9BACT</name>
<protein>
    <submittedName>
        <fullName evidence="2">Uncharacterized protein</fullName>
    </submittedName>
</protein>
<reference evidence="2 3" key="1">
    <citation type="submission" date="2015-03" db="EMBL/GenBank/DDBJ databases">
        <title>Genome assembly of Sandaracinus amylolyticus DSM 53668.</title>
        <authorList>
            <person name="Sharma G."/>
            <person name="Subramanian S."/>
        </authorList>
    </citation>
    <scope>NUCLEOTIDE SEQUENCE [LARGE SCALE GENOMIC DNA]</scope>
    <source>
        <strain evidence="2 3">DSM 53668</strain>
    </source>
</reference>
<feature type="chain" id="PRO_5002511771" evidence="1">
    <location>
        <begin position="25"/>
        <end position="165"/>
    </location>
</feature>
<keyword evidence="1" id="KW-0732">Signal</keyword>